<keyword evidence="3" id="KW-1185">Reference proteome</keyword>
<evidence type="ECO:0000313" key="2">
    <source>
        <dbReference type="EMBL" id="GIY97952.1"/>
    </source>
</evidence>
<sequence>MQSCVNKALCDCGAKVMGALVTLPQLKLLCDYNSEIVILEATLYDFLQANKLRGKKKRRKQDERASNNGRLPFSERSAAISS</sequence>
<dbReference type="EMBL" id="BPLR01000860">
    <property type="protein sequence ID" value="GIY97952.1"/>
    <property type="molecule type" value="Genomic_DNA"/>
</dbReference>
<proteinExistence type="predicted"/>
<dbReference type="Proteomes" id="UP001054945">
    <property type="component" value="Unassembled WGS sequence"/>
</dbReference>
<name>A0AAV4XTA2_CAEEX</name>
<feature type="region of interest" description="Disordered" evidence="1">
    <location>
        <begin position="53"/>
        <end position="82"/>
    </location>
</feature>
<reference evidence="2 3" key="1">
    <citation type="submission" date="2021-06" db="EMBL/GenBank/DDBJ databases">
        <title>Caerostris extrusa draft genome.</title>
        <authorList>
            <person name="Kono N."/>
            <person name="Arakawa K."/>
        </authorList>
    </citation>
    <scope>NUCLEOTIDE SEQUENCE [LARGE SCALE GENOMIC DNA]</scope>
</reference>
<evidence type="ECO:0000313" key="3">
    <source>
        <dbReference type="Proteomes" id="UP001054945"/>
    </source>
</evidence>
<protein>
    <submittedName>
        <fullName evidence="2">Uncharacterized protein</fullName>
    </submittedName>
</protein>
<dbReference type="AlphaFoldDB" id="A0AAV4XTA2"/>
<gene>
    <name evidence="2" type="ORF">CEXT_501891</name>
</gene>
<comment type="caution">
    <text evidence="2">The sequence shown here is derived from an EMBL/GenBank/DDBJ whole genome shotgun (WGS) entry which is preliminary data.</text>
</comment>
<accession>A0AAV4XTA2</accession>
<organism evidence="2 3">
    <name type="scientific">Caerostris extrusa</name>
    <name type="common">Bark spider</name>
    <name type="synonym">Caerostris bankana</name>
    <dbReference type="NCBI Taxonomy" id="172846"/>
    <lineage>
        <taxon>Eukaryota</taxon>
        <taxon>Metazoa</taxon>
        <taxon>Ecdysozoa</taxon>
        <taxon>Arthropoda</taxon>
        <taxon>Chelicerata</taxon>
        <taxon>Arachnida</taxon>
        <taxon>Araneae</taxon>
        <taxon>Araneomorphae</taxon>
        <taxon>Entelegynae</taxon>
        <taxon>Araneoidea</taxon>
        <taxon>Araneidae</taxon>
        <taxon>Caerostris</taxon>
    </lineage>
</organism>
<evidence type="ECO:0000256" key="1">
    <source>
        <dbReference type="SAM" id="MobiDB-lite"/>
    </source>
</evidence>